<reference evidence="7 8" key="1">
    <citation type="submission" date="2019-06" db="EMBL/GenBank/DDBJ databases">
        <authorList>
            <person name="Li M."/>
        </authorList>
    </citation>
    <scope>NUCLEOTIDE SEQUENCE [LARGE SCALE GENOMIC DNA]</scope>
    <source>
        <strain evidence="7 8">BGMRC6574</strain>
    </source>
</reference>
<dbReference type="InterPro" id="IPR011047">
    <property type="entry name" value="Quinoprotein_ADH-like_sf"/>
</dbReference>
<keyword evidence="5" id="KW-0732">Signal</keyword>
<feature type="region of interest" description="Disordered" evidence="4">
    <location>
        <begin position="549"/>
        <end position="571"/>
    </location>
</feature>
<dbReference type="Gene3D" id="2.140.10.10">
    <property type="entry name" value="Quinoprotein alcohol dehydrogenase-like superfamily"/>
    <property type="match status" value="1"/>
</dbReference>
<feature type="compositionally biased region" description="Polar residues" evidence="4">
    <location>
        <begin position="147"/>
        <end position="159"/>
    </location>
</feature>
<protein>
    <submittedName>
        <fullName evidence="7">Pyrroloquinoline quinone-dependent dehydrogenase</fullName>
    </submittedName>
</protein>
<dbReference type="InterPro" id="IPR017511">
    <property type="entry name" value="PQQ_mDH"/>
</dbReference>
<feature type="signal peptide" evidence="5">
    <location>
        <begin position="1"/>
        <end position="22"/>
    </location>
</feature>
<organism evidence="7 8">
    <name type="scientific">Pararhizobium mangrovi</name>
    <dbReference type="NCBI Taxonomy" id="2590452"/>
    <lineage>
        <taxon>Bacteria</taxon>
        <taxon>Pseudomonadati</taxon>
        <taxon>Pseudomonadota</taxon>
        <taxon>Alphaproteobacteria</taxon>
        <taxon>Hyphomicrobiales</taxon>
        <taxon>Rhizobiaceae</taxon>
        <taxon>Rhizobium/Agrobacterium group</taxon>
        <taxon>Pararhizobium</taxon>
    </lineage>
</organism>
<comment type="cofactor">
    <cofactor evidence="1">
        <name>pyrroloquinoline quinone</name>
        <dbReference type="ChEBI" id="CHEBI:58442"/>
    </cofactor>
</comment>
<dbReference type="PANTHER" id="PTHR32303">
    <property type="entry name" value="QUINOPROTEIN ALCOHOL DEHYDROGENASE (CYTOCHROME C)"/>
    <property type="match status" value="1"/>
</dbReference>
<dbReference type="GO" id="GO:0048038">
    <property type="term" value="F:quinone binding"/>
    <property type="evidence" value="ECO:0007669"/>
    <property type="project" value="InterPro"/>
</dbReference>
<dbReference type="OrthoDB" id="9794322at2"/>
<feature type="domain" description="Pyrrolo-quinoline quinone repeat" evidence="6">
    <location>
        <begin position="212"/>
        <end position="790"/>
    </location>
</feature>
<dbReference type="SUPFAM" id="SSF50998">
    <property type="entry name" value="Quinoprotein alcohol dehydrogenase-like"/>
    <property type="match status" value="1"/>
</dbReference>
<feature type="compositionally biased region" description="Low complexity" evidence="4">
    <location>
        <begin position="121"/>
        <end position="146"/>
    </location>
</feature>
<dbReference type="PANTHER" id="PTHR32303:SF4">
    <property type="entry name" value="QUINOPROTEIN GLUCOSE DEHYDROGENASE"/>
    <property type="match status" value="1"/>
</dbReference>
<dbReference type="Proteomes" id="UP000320314">
    <property type="component" value="Unassembled WGS sequence"/>
</dbReference>
<evidence type="ECO:0000313" key="7">
    <source>
        <dbReference type="EMBL" id="TPW29632.1"/>
    </source>
</evidence>
<feature type="compositionally biased region" description="Low complexity" evidence="4">
    <location>
        <begin position="66"/>
        <end position="99"/>
    </location>
</feature>
<dbReference type="RefSeq" id="WP_141166375.1">
    <property type="nucleotide sequence ID" value="NZ_VHLH01000010.1"/>
</dbReference>
<dbReference type="InterPro" id="IPR002372">
    <property type="entry name" value="PQQ_rpt_dom"/>
</dbReference>
<dbReference type="Pfam" id="PF01011">
    <property type="entry name" value="PQQ"/>
    <property type="match status" value="1"/>
</dbReference>
<dbReference type="CDD" id="cd10280">
    <property type="entry name" value="PQQ_mGDH"/>
    <property type="match status" value="1"/>
</dbReference>
<evidence type="ECO:0000256" key="1">
    <source>
        <dbReference type="ARBA" id="ARBA00001931"/>
    </source>
</evidence>
<dbReference type="EMBL" id="VHLH01000010">
    <property type="protein sequence ID" value="TPW29632.1"/>
    <property type="molecule type" value="Genomic_DNA"/>
</dbReference>
<accession>A0A506U5I1</accession>
<keyword evidence="8" id="KW-1185">Reference proteome</keyword>
<evidence type="ECO:0000256" key="3">
    <source>
        <dbReference type="ARBA" id="ARBA00023002"/>
    </source>
</evidence>
<evidence type="ECO:0000256" key="4">
    <source>
        <dbReference type="SAM" id="MobiDB-lite"/>
    </source>
</evidence>
<feature type="chain" id="PRO_5021196050" evidence="5">
    <location>
        <begin position="23"/>
        <end position="818"/>
    </location>
</feature>
<comment type="caution">
    <text evidence="7">The sequence shown here is derived from an EMBL/GenBank/DDBJ whole genome shotgun (WGS) entry which is preliminary data.</text>
</comment>
<sequence length="818" mass="86523">MIRRFAFSLALSVTLPLAAVHAQDQQPKQPKGDAGQSRTQNQTQGDTGTSTNPAGNSDATGGGSEGSAASGSGSTNSGSNGASSSQNDGNGGNNASSSEDGADGGNGTSNSGGQKQGGTGNDDASGSQSGSQSSGQTNSGSSGNATKPSQGSQAGQQANPEDGTSGPSAQGKAQGADGNGAAKAEAGRTKQGPASQNTAKSGPDKWMKPTDWYTFNGDLMAQKYSPAEQITPNNVTKLTKAWEMHTGDVSNGSGKLPMTVWSATPLFVNDTLYLGTPFYRIIALDPATGRQKWQFNPKTQLKALTQPDLKNRGVAYWQADNPDSSKTCQKIVYIGSMDAKLFAVDADTGKPCENFADKGVLDVNKWNTTNDKWPLSLLQPPTVYHDTLYLGWAGKDWTDAAAPPGTVFAIDARTGKLKWTFNALPKEVISKTGTSNVWASMSIDPETGLLYIPVSSPSPNFYGGNRKEKLPLATSVTALNADTGKVVWSRQLVHHDIWDVDTDAPPTLVDLTVDGKKVPALVQSSKQGFLYVLNRKTGKPIFPIEERKVPKSDVPGEQASPTQPFVDRPEPVIGANWPGVSKLADAVSFGACSRKAKKLRDDGKFTPPSLQGTLTFPPTTGGVEWGGGAVDPTNGTYVVNANHVVQIYQLIKRKDYEDAKKNGETSGDYAMEGAPYAFHLETFLNWAGMPCWKPPYGTISAYDMNTGDLLWKHPFGQVQKYGFYMPKSWGSVTIGAPAITKSGLIFIGASMDSRVRALDLKSGKVLWRANVDAPAVSMPAIYTYKGKQYVVFAVGGNSIIAPKVSDQVVAYALPGGND</sequence>
<evidence type="ECO:0000313" key="8">
    <source>
        <dbReference type="Proteomes" id="UP000320314"/>
    </source>
</evidence>
<evidence type="ECO:0000256" key="5">
    <source>
        <dbReference type="SAM" id="SignalP"/>
    </source>
</evidence>
<proteinExistence type="inferred from homology"/>
<evidence type="ECO:0000259" key="6">
    <source>
        <dbReference type="Pfam" id="PF01011"/>
    </source>
</evidence>
<gene>
    <name evidence="7" type="ORF">FJU11_07275</name>
</gene>
<feature type="compositionally biased region" description="Polar residues" evidence="4">
    <location>
        <begin position="36"/>
        <end position="55"/>
    </location>
</feature>
<keyword evidence="3" id="KW-0560">Oxidoreductase</keyword>
<evidence type="ECO:0000256" key="2">
    <source>
        <dbReference type="ARBA" id="ARBA00008156"/>
    </source>
</evidence>
<dbReference type="SMART" id="SM00564">
    <property type="entry name" value="PQQ"/>
    <property type="match status" value="6"/>
</dbReference>
<dbReference type="GO" id="GO:0016020">
    <property type="term" value="C:membrane"/>
    <property type="evidence" value="ECO:0007669"/>
    <property type="project" value="InterPro"/>
</dbReference>
<comment type="similarity">
    <text evidence="2">Belongs to the bacterial PQQ dehydrogenase family.</text>
</comment>
<name>A0A506U5I1_9HYPH</name>
<dbReference type="InterPro" id="IPR018391">
    <property type="entry name" value="PQQ_b-propeller_rpt"/>
</dbReference>
<dbReference type="AlphaFoldDB" id="A0A506U5I1"/>
<dbReference type="GO" id="GO:0016614">
    <property type="term" value="F:oxidoreductase activity, acting on CH-OH group of donors"/>
    <property type="evidence" value="ECO:0007669"/>
    <property type="project" value="InterPro"/>
</dbReference>
<feature type="region of interest" description="Disordered" evidence="4">
    <location>
        <begin position="22"/>
        <end position="209"/>
    </location>
</feature>